<dbReference type="EMBL" id="LZDN01000039">
    <property type="protein sequence ID" value="OBX49414.1"/>
    <property type="molecule type" value="Genomic_DNA"/>
</dbReference>
<evidence type="ECO:0000313" key="5">
    <source>
        <dbReference type="Proteomes" id="UP000092671"/>
    </source>
</evidence>
<organism evidence="1 5">
    <name type="scientific">Moraxella nonliquefaciens</name>
    <dbReference type="NCBI Taxonomy" id="478"/>
    <lineage>
        <taxon>Bacteria</taxon>
        <taxon>Pseudomonadati</taxon>
        <taxon>Pseudomonadota</taxon>
        <taxon>Gammaproteobacteria</taxon>
        <taxon>Moraxellales</taxon>
        <taxon>Moraxellaceae</taxon>
        <taxon>Moraxella</taxon>
    </lineage>
</organism>
<evidence type="ECO:0000313" key="2">
    <source>
        <dbReference type="EMBL" id="OBX88345.1"/>
    </source>
</evidence>
<evidence type="ECO:0000313" key="1">
    <source>
        <dbReference type="EMBL" id="OBX49414.1"/>
    </source>
</evidence>
<reference evidence="3 6" key="3">
    <citation type="submission" date="2020-12" db="EMBL/GenBank/DDBJ databases">
        <title>FDA dAtabase for Regulatory Grade micrObial Sequences (FDA-ARGOS): Supporting development and validation of Infectious Disease Dx tests.</title>
        <authorList>
            <person name="Sproer C."/>
            <person name="Gronow S."/>
            <person name="Severitt S."/>
            <person name="Schroder I."/>
            <person name="Tallon L."/>
            <person name="Sadzewicz L."/>
            <person name="Zhao X."/>
            <person name="Boylan J."/>
            <person name="Ott S."/>
            <person name="Bowen H."/>
            <person name="Vavikolanu K."/>
            <person name="Mehta A."/>
            <person name="Aluvathingal J."/>
            <person name="Nadendla S."/>
            <person name="Lowell S."/>
            <person name="Myers T."/>
            <person name="Yan Y."/>
            <person name="Sichtig H."/>
        </authorList>
    </citation>
    <scope>NUCLEOTIDE SEQUENCE [LARGE SCALE GENOMIC DNA]</scope>
    <source>
        <strain evidence="3 6">FDAARGOS_869</strain>
    </source>
</reference>
<reference evidence="2 4" key="1">
    <citation type="submission" date="2016-05" db="EMBL/GenBank/DDBJ databases">
        <title>Draft genome sequence of Moraxella nonliquefaciens CCUG 348T.</title>
        <authorList>
            <person name="Salva-Serra F."/>
            <person name="Engstrom-Jakobsson H."/>
            <person name="Thorell K."/>
            <person name="Gonzales-Siles L."/>
            <person name="Karlsson R."/>
            <person name="Boulund F."/>
            <person name="Engstrand L."/>
            <person name="Kristiansson E."/>
            <person name="Moore E."/>
        </authorList>
    </citation>
    <scope>NUCLEOTIDE SEQUENCE [LARGE SCALE GENOMIC DNA]</scope>
    <source>
        <strain evidence="2 4">CCUG 348</strain>
    </source>
</reference>
<dbReference type="Proteomes" id="UP000092671">
    <property type="component" value="Unassembled WGS sequence"/>
</dbReference>
<dbReference type="EMBL" id="LXTW01000001">
    <property type="protein sequence ID" value="OBX88345.1"/>
    <property type="molecule type" value="Genomic_DNA"/>
</dbReference>
<keyword evidence="6" id="KW-1185">Reference proteome</keyword>
<evidence type="ECO:0000313" key="4">
    <source>
        <dbReference type="Proteomes" id="UP000092575"/>
    </source>
</evidence>
<dbReference type="EMBL" id="CP065728">
    <property type="protein sequence ID" value="QPT44600.1"/>
    <property type="molecule type" value="Genomic_DNA"/>
</dbReference>
<dbReference type="Proteomes" id="UP000594834">
    <property type="component" value="Chromosome"/>
</dbReference>
<dbReference type="RefSeq" id="WP_066893605.1">
    <property type="nucleotide sequence ID" value="NZ_CP065728.1"/>
</dbReference>
<dbReference type="STRING" id="478.A7456_00320"/>
<accession>A0A1B8PIG6</accession>
<sequence length="73" mass="8185">MKFITPLLIVLSCVAIIAIMLSSNSQSQFTHISYDMCMHKELSKIALKHGADFMTNHDFDMPALDIIGDKQTI</sequence>
<evidence type="ECO:0000313" key="6">
    <source>
        <dbReference type="Proteomes" id="UP000594834"/>
    </source>
</evidence>
<dbReference type="Proteomes" id="UP000092575">
    <property type="component" value="Unassembled WGS sequence"/>
</dbReference>
<evidence type="ECO:0000313" key="3">
    <source>
        <dbReference type="EMBL" id="QPT44600.1"/>
    </source>
</evidence>
<proteinExistence type="predicted"/>
<reference evidence="1 5" key="2">
    <citation type="submission" date="2016-06" db="EMBL/GenBank/DDBJ databases">
        <title>Draft genome of Moraxella nonliquefaciens CCUG 60284.</title>
        <authorList>
            <person name="Salva-Serra F."/>
            <person name="Engstrom-Jakobsson H."/>
            <person name="Thorell K."/>
            <person name="Gonzales-Siles L."/>
            <person name="Karlsson R."/>
            <person name="Boulund F."/>
            <person name="Engstrand L."/>
            <person name="Kristiansson E."/>
            <person name="Moore E."/>
        </authorList>
    </citation>
    <scope>NUCLEOTIDE SEQUENCE [LARGE SCALE GENOMIC DNA]</scope>
    <source>
        <strain evidence="1 5">CCUG 60284</strain>
    </source>
</reference>
<gene>
    <name evidence="2" type="ORF">A7456_00320</name>
    <name evidence="1" type="ORF">A9Z60_03320</name>
    <name evidence="3" type="ORF">I6G26_00645</name>
</gene>
<protein>
    <submittedName>
        <fullName evidence="1">Uncharacterized protein</fullName>
    </submittedName>
</protein>
<dbReference type="OrthoDB" id="9899995at2"/>
<dbReference type="AlphaFoldDB" id="A0A1B8PIG6"/>
<name>A0A1B8PIG6_MORNO</name>